<evidence type="ECO:0000256" key="6">
    <source>
        <dbReference type="ARBA" id="ARBA00023242"/>
    </source>
</evidence>
<dbReference type="PANTHER" id="PTHR21736">
    <property type="entry name" value="VERNALIZATION-INSENSITIVE PROTEIN 3"/>
    <property type="match status" value="1"/>
</dbReference>
<proteinExistence type="predicted"/>
<feature type="compositionally biased region" description="Basic and acidic residues" evidence="8">
    <location>
        <begin position="170"/>
        <end position="192"/>
    </location>
</feature>
<feature type="compositionally biased region" description="Basic and acidic residues" evidence="8">
    <location>
        <begin position="58"/>
        <end position="97"/>
    </location>
</feature>
<organism evidence="11 12">
    <name type="scientific">Coffea arabica</name>
    <name type="common">Arabian coffee</name>
    <dbReference type="NCBI Taxonomy" id="13443"/>
    <lineage>
        <taxon>Eukaryota</taxon>
        <taxon>Viridiplantae</taxon>
        <taxon>Streptophyta</taxon>
        <taxon>Embryophyta</taxon>
        <taxon>Tracheophyta</taxon>
        <taxon>Spermatophyta</taxon>
        <taxon>Magnoliopsida</taxon>
        <taxon>eudicotyledons</taxon>
        <taxon>Gunneridae</taxon>
        <taxon>Pentapetalae</taxon>
        <taxon>asterids</taxon>
        <taxon>lamiids</taxon>
        <taxon>Gentianales</taxon>
        <taxon>Rubiaceae</taxon>
        <taxon>Ixoroideae</taxon>
        <taxon>Gardenieae complex</taxon>
        <taxon>Bertiereae - Coffeeae clade</taxon>
        <taxon>Coffeeae</taxon>
        <taxon>Coffea</taxon>
    </lineage>
</organism>
<feature type="compositionally biased region" description="Basic and acidic residues" evidence="8">
    <location>
        <begin position="361"/>
        <end position="373"/>
    </location>
</feature>
<evidence type="ECO:0000256" key="3">
    <source>
        <dbReference type="ARBA" id="ARBA00022771"/>
    </source>
</evidence>
<dbReference type="GO" id="GO:0008270">
    <property type="term" value="F:zinc ion binding"/>
    <property type="evidence" value="ECO:0007669"/>
    <property type="project" value="UniProtKB-KW"/>
</dbReference>
<dbReference type="GO" id="GO:0010492">
    <property type="term" value="P:maintenance of shoot apical meristem identity"/>
    <property type="evidence" value="ECO:0007669"/>
    <property type="project" value="TreeGrafter"/>
</dbReference>
<dbReference type="PANTHER" id="PTHR21736:SF20">
    <property type="entry name" value="PROTEIN OBERON 4"/>
    <property type="match status" value="1"/>
</dbReference>
<name>A0A6P6VUX7_COFAR</name>
<dbReference type="Pfam" id="PF16312">
    <property type="entry name" value="Oberon_cc"/>
    <property type="match status" value="1"/>
</dbReference>
<evidence type="ECO:0000256" key="4">
    <source>
        <dbReference type="ARBA" id="ARBA00022833"/>
    </source>
</evidence>
<dbReference type="OrthoDB" id="784473at2759"/>
<dbReference type="AlphaFoldDB" id="A0A6P6VUX7"/>
<gene>
    <name evidence="12" type="primary">LOC113727094</name>
</gene>
<dbReference type="GO" id="GO:0010071">
    <property type="term" value="P:root meristem specification"/>
    <property type="evidence" value="ECO:0007669"/>
    <property type="project" value="TreeGrafter"/>
</dbReference>
<evidence type="ECO:0000313" key="12">
    <source>
        <dbReference type="RefSeq" id="XP_027106879.1"/>
    </source>
</evidence>
<sequence>MKRLRSSDDLDSFGDKAACKDWGRRDEDSGSSHRSLMHRSSYYKSDSARKGISSSSSRYDRVEDDRDNLRPVRKRSDYDVDSYDRRKSYDRYRENNNSERGVLSSSPRGGYGAERVHRSESFSALRREVPKGFRSERDRSRREGSVSSWRRFGGAKDVDDGTRVGADSVRVARVDSDEVGKVRSPQRLKDAKSPPWSKDSGSEQTKSMEIRKSEDLPVESSGNNSEREEGELEPDPRPVPVSEPIAEDQASDGLQSSQKEFECQNHVEDKHLNDRATSTSAENVVSSKMSVQDEQVEGRVLEHVSDSTKEGNGLPDCENLGRLTNNYCDRYKGLADNAGTKEDKFSHTVVVYNEEVGESQTVKEEEREAKGIDLEGEAGGSDLPEKHTGLSEDTGACLPVSSHVVEEINENHKDKGKTVALSASNCTPSTVDEFRNATESSGPMTYRDTYAEGPSKRSLDLFTADPVKRPEKEVKWSNDKPKDEKLTLDLSLSLPNVLLPIGFQNTTQAPGSPSHGRSVQSFHSSFRTDSDGFNGSMSFSGSQHFTHNPSCSLTHNTLDQEQSVKSRPLFQGVDWQALAADEPKSKALPPLVQKLLAEGNGLHQQYETSQGNSIAPALAQRTRSVEGNFRAPGGLERQLSFNKQYPGVPSQHPNDNRSPSQSLGSHETGSAYLKDKKQALREKNGGILSKISNPEGREQLWSVGADFVESIITMIVSEPLNVVAQRFNEISAQHMAFLKESVGDIIRNPGRQWQLSAIQKALKSRSDITLEMLLKSHRTHLEILVAVKTGLQEYVQYNCDVSASDLAEIFLNMRCRNPTCLSPLPVDECDCKICAKKNGFCRECMCLVCSKFDMASNTCSWVGCDVCLHWCHADCGLQESYIRNGHSATGPEGATEMQFHCVACDHPSEMFGFVKEVFQNFAKQWTAETLSREIEHVRRIFCASEDLRGQRLHKIALQMLSNLENKVNLQEVQKQIVGFLNDADSLKHSKAPVISRKEMTLTIDEKTNGIAGPSKEAQWLNSVSLEASQSDKQTGFFPRLEGNRYDKDMLKYDLQASTPKEHVFDELESIVRIKQAEAKMFQVRADDARKEAEALKRIAVSKNERIEEEYRSRIAKLRLADAEEMRKQKLEELQAVERSLQDYFHMKMRMDSDIKDLLLKMEATRRNLTL</sequence>
<feature type="domain" description="Oberon coiled-coil region" evidence="10">
    <location>
        <begin position="1045"/>
        <end position="1158"/>
    </location>
</feature>
<feature type="compositionally biased region" description="Polar residues" evidence="8">
    <location>
        <begin position="651"/>
        <end position="668"/>
    </location>
</feature>
<evidence type="ECO:0000256" key="7">
    <source>
        <dbReference type="SAM" id="Coils"/>
    </source>
</evidence>
<keyword evidence="2" id="KW-0479">Metal-binding</keyword>
<feature type="compositionally biased region" description="Polar residues" evidence="8">
    <location>
        <begin position="275"/>
        <end position="293"/>
    </location>
</feature>
<dbReference type="RefSeq" id="XP_027106879.1">
    <property type="nucleotide sequence ID" value="XM_027251078.2"/>
</dbReference>
<protein>
    <submittedName>
        <fullName evidence="12">Protein OBERON 4-like</fullName>
    </submittedName>
</protein>
<accession>A0A6P6VUX7</accession>
<feature type="compositionally biased region" description="Basic and acidic residues" evidence="8">
    <location>
        <begin position="114"/>
        <end position="144"/>
    </location>
</feature>
<dbReference type="Proteomes" id="UP001652660">
    <property type="component" value="Chromosome 2c"/>
</dbReference>
<evidence type="ECO:0000256" key="5">
    <source>
        <dbReference type="ARBA" id="ARBA00023054"/>
    </source>
</evidence>
<reference evidence="12" key="2">
    <citation type="submission" date="2025-08" db="UniProtKB">
        <authorList>
            <consortium name="RefSeq"/>
        </authorList>
    </citation>
    <scope>IDENTIFICATION</scope>
    <source>
        <tissue evidence="12">Leaves</tissue>
    </source>
</reference>
<feature type="region of interest" description="Disordered" evidence="8">
    <location>
        <begin position="1"/>
        <end position="297"/>
    </location>
</feature>
<dbReference type="CDD" id="cd15612">
    <property type="entry name" value="PHD_OBE1_like"/>
    <property type="match status" value="1"/>
</dbReference>
<dbReference type="PRINTS" id="PR01544">
    <property type="entry name" value="ARATH130DUF"/>
</dbReference>
<feature type="domain" description="Oberon-like PHD finger" evidence="9">
    <location>
        <begin position="815"/>
        <end position="938"/>
    </location>
</feature>
<keyword evidence="6" id="KW-0539">Nucleus</keyword>
<keyword evidence="11" id="KW-1185">Reference proteome</keyword>
<dbReference type="GeneID" id="113727094"/>
<evidence type="ECO:0000259" key="9">
    <source>
        <dbReference type="Pfam" id="PF07227"/>
    </source>
</evidence>
<keyword evidence="3" id="KW-0863">Zinc-finger</keyword>
<dbReference type="GO" id="GO:0010078">
    <property type="term" value="P:maintenance of root meristem identity"/>
    <property type="evidence" value="ECO:0007669"/>
    <property type="project" value="TreeGrafter"/>
</dbReference>
<feature type="region of interest" description="Disordered" evidence="8">
    <location>
        <begin position="643"/>
        <end position="668"/>
    </location>
</feature>
<evidence type="ECO:0000259" key="10">
    <source>
        <dbReference type="Pfam" id="PF16312"/>
    </source>
</evidence>
<evidence type="ECO:0000313" key="11">
    <source>
        <dbReference type="Proteomes" id="UP001652660"/>
    </source>
</evidence>
<dbReference type="GO" id="GO:0010468">
    <property type="term" value="P:regulation of gene expression"/>
    <property type="evidence" value="ECO:0007669"/>
    <property type="project" value="TreeGrafter"/>
</dbReference>
<feature type="region of interest" description="Disordered" evidence="8">
    <location>
        <begin position="356"/>
        <end position="395"/>
    </location>
</feature>
<dbReference type="GO" id="GO:0005634">
    <property type="term" value="C:nucleus"/>
    <property type="evidence" value="ECO:0007669"/>
    <property type="project" value="UniProtKB-SubCell"/>
</dbReference>
<feature type="compositionally biased region" description="Basic and acidic residues" evidence="8">
    <location>
        <begin position="259"/>
        <end position="274"/>
    </location>
</feature>
<dbReference type="Pfam" id="PF07227">
    <property type="entry name" value="PHD_Oberon"/>
    <property type="match status" value="1"/>
</dbReference>
<keyword evidence="5 7" id="KW-0175">Coiled coil</keyword>
<feature type="coiled-coil region" evidence="7">
    <location>
        <begin position="1078"/>
        <end position="1139"/>
    </location>
</feature>
<feature type="compositionally biased region" description="Basic and acidic residues" evidence="8">
    <location>
        <begin position="1"/>
        <end position="31"/>
    </location>
</feature>
<dbReference type="InterPro" id="IPR032881">
    <property type="entry name" value="Oberon-like_PHD"/>
</dbReference>
<reference evidence="11" key="1">
    <citation type="journal article" date="2025" name="Foods">
        <title>Unveiling the Microbial Signatures of Arabica Coffee Cherries: Insights into Ripeness Specific Diversity, Functional Traits, and Implications for Quality and Safety.</title>
        <authorList>
            <consortium name="RefSeq"/>
            <person name="Tenea G.N."/>
            <person name="Cifuentes V."/>
            <person name="Reyes P."/>
            <person name="Cevallos-Vallejos M."/>
        </authorList>
    </citation>
    <scope>NUCLEOTIDE SEQUENCE [LARGE SCALE GENOMIC DNA]</scope>
</reference>
<dbReference type="InterPro" id="IPR032535">
    <property type="entry name" value="Oberon_CC"/>
</dbReference>
<comment type="subcellular location">
    <subcellularLocation>
        <location evidence="1">Nucleus</location>
    </subcellularLocation>
</comment>
<dbReference type="InterPro" id="IPR047578">
    <property type="entry name" value="OBE1-like_PHD"/>
</dbReference>
<feature type="compositionally biased region" description="Basic and acidic residues" evidence="8">
    <location>
        <begin position="206"/>
        <end position="215"/>
    </location>
</feature>
<evidence type="ECO:0000256" key="1">
    <source>
        <dbReference type="ARBA" id="ARBA00004123"/>
    </source>
</evidence>
<evidence type="ECO:0000256" key="8">
    <source>
        <dbReference type="SAM" id="MobiDB-lite"/>
    </source>
</evidence>
<dbReference type="InterPro" id="IPR004082">
    <property type="entry name" value="OBERON"/>
</dbReference>
<evidence type="ECO:0000256" key="2">
    <source>
        <dbReference type="ARBA" id="ARBA00022723"/>
    </source>
</evidence>
<keyword evidence="4" id="KW-0862">Zinc</keyword>